<organism evidence="1 2">
    <name type="scientific">Marininema mesophilum</name>
    <dbReference type="NCBI Taxonomy" id="1048340"/>
    <lineage>
        <taxon>Bacteria</taxon>
        <taxon>Bacillati</taxon>
        <taxon>Bacillota</taxon>
        <taxon>Bacilli</taxon>
        <taxon>Bacillales</taxon>
        <taxon>Thermoactinomycetaceae</taxon>
        <taxon>Marininema</taxon>
    </lineage>
</organism>
<sequence>MIRSLHFARSCYLHLAGKVGVALCRRLIELRWVTQGVDGNARLTEEGKKGLSTMGIDIEHLGKGKKPLLRFCLDGSEKKPHLAGKIGDRLLECFLEEGWFKREGSSRKLILTKVGEEKLRGMGVQIM</sequence>
<evidence type="ECO:0000313" key="1">
    <source>
        <dbReference type="EMBL" id="SDW26434.1"/>
    </source>
</evidence>
<reference evidence="1 2" key="1">
    <citation type="submission" date="2016-10" db="EMBL/GenBank/DDBJ databases">
        <authorList>
            <person name="de Groot N.N."/>
        </authorList>
    </citation>
    <scope>NUCLEOTIDE SEQUENCE [LARGE SCALE GENOMIC DNA]</scope>
    <source>
        <strain evidence="1 2">DSM 45610</strain>
    </source>
</reference>
<gene>
    <name evidence="1" type="ORF">SAMN05444487_10297</name>
</gene>
<dbReference type="RefSeq" id="WP_091735731.1">
    <property type="nucleotide sequence ID" value="NZ_FNNQ01000002.1"/>
</dbReference>
<proteinExistence type="predicted"/>
<dbReference type="STRING" id="1048340.SAMN05444487_10297"/>
<protein>
    <recommendedName>
        <fullName evidence="3">Transcriptional regulator, ArsR family</fullName>
    </recommendedName>
</protein>
<dbReference type="EMBL" id="FNNQ01000002">
    <property type="protein sequence ID" value="SDW26434.1"/>
    <property type="molecule type" value="Genomic_DNA"/>
</dbReference>
<keyword evidence="2" id="KW-1185">Reference proteome</keyword>
<dbReference type="Proteomes" id="UP000198534">
    <property type="component" value="Unassembled WGS sequence"/>
</dbReference>
<accession>A0A1H2S5I2</accession>
<evidence type="ECO:0008006" key="3">
    <source>
        <dbReference type="Google" id="ProtNLM"/>
    </source>
</evidence>
<evidence type="ECO:0000313" key="2">
    <source>
        <dbReference type="Proteomes" id="UP000198534"/>
    </source>
</evidence>
<dbReference type="OrthoDB" id="9797716at2"/>
<name>A0A1H2S5I2_9BACL</name>
<dbReference type="AlphaFoldDB" id="A0A1H2S5I2"/>